<dbReference type="EMBL" id="MH078572">
    <property type="protein sequence ID" value="AVP40366.1"/>
    <property type="molecule type" value="Genomic_DNA"/>
</dbReference>
<sequence length="64" mass="7494">MKTVKILKNIEVTLDPIHNEIHVGQHFDKKYTNADHNITVTEINKKLETNDHNKKYLVNAIEIK</sequence>
<dbReference type="RefSeq" id="YP_009799629.1">
    <property type="nucleotide sequence ID" value="NC_047945.1"/>
</dbReference>
<accession>A0A2P1MXT2</accession>
<dbReference type="Proteomes" id="UP000241797">
    <property type="component" value="Segment"/>
</dbReference>
<protein>
    <submittedName>
        <fullName evidence="1">Uncharacterized protein</fullName>
    </submittedName>
</protein>
<reference evidence="1 2" key="1">
    <citation type="submission" date="2018-03" db="EMBL/GenBank/DDBJ databases">
        <title>Isolation, the biological characteristics and genomics of two new strains of lysate Staphylococcus aureus phage.</title>
        <authorList>
            <person name="Jin X."/>
            <person name="Zhang C."/>
        </authorList>
    </citation>
    <scope>NUCLEOTIDE SEQUENCE [LARGE SCALE GENOMIC DNA]</scope>
</reference>
<dbReference type="KEGG" id="vg:54990118"/>
<dbReference type="GeneID" id="54990118"/>
<keyword evidence="2" id="KW-1185">Reference proteome</keyword>
<organism evidence="1 2">
    <name type="scientific">Staphylococcus phage phiSA_BS1</name>
    <dbReference type="NCBI Taxonomy" id="2126734"/>
    <lineage>
        <taxon>Viruses</taxon>
        <taxon>Duplodnaviria</taxon>
        <taxon>Heunggongvirae</taxon>
        <taxon>Uroviricota</taxon>
        <taxon>Caudoviricetes</taxon>
        <taxon>Herelleviridae</taxon>
        <taxon>Twortvirinae</taxon>
        <taxon>Baoshanvirus</taxon>
        <taxon>Baoshanvirus BS1</taxon>
    </lineage>
</organism>
<evidence type="ECO:0000313" key="1">
    <source>
        <dbReference type="EMBL" id="AVP40366.1"/>
    </source>
</evidence>
<proteinExistence type="predicted"/>
<evidence type="ECO:0000313" key="2">
    <source>
        <dbReference type="Proteomes" id="UP000241797"/>
    </source>
</evidence>
<name>A0A2P1MXT2_9CAUD</name>